<evidence type="ECO:0000256" key="1">
    <source>
        <dbReference type="SAM" id="MobiDB-lite"/>
    </source>
</evidence>
<feature type="region of interest" description="Disordered" evidence="1">
    <location>
        <begin position="57"/>
        <end position="76"/>
    </location>
</feature>
<name>A0A0N0U5Y5_9HYME</name>
<dbReference type="EMBL" id="KQ435763">
    <property type="protein sequence ID" value="KOX75382.1"/>
    <property type="molecule type" value="Genomic_DNA"/>
</dbReference>
<feature type="transmembrane region" description="Helical" evidence="2">
    <location>
        <begin position="35"/>
        <end position="54"/>
    </location>
</feature>
<keyword evidence="4" id="KW-1185">Reference proteome</keyword>
<dbReference type="Proteomes" id="UP000053105">
    <property type="component" value="Unassembled WGS sequence"/>
</dbReference>
<evidence type="ECO:0000313" key="3">
    <source>
        <dbReference type="EMBL" id="KOX75382.1"/>
    </source>
</evidence>
<gene>
    <name evidence="3" type="ORF">WN51_12832</name>
</gene>
<keyword evidence="2" id="KW-0472">Membrane</keyword>
<dbReference type="AlphaFoldDB" id="A0A0N0U5Y5"/>
<evidence type="ECO:0000313" key="4">
    <source>
        <dbReference type="Proteomes" id="UP000053105"/>
    </source>
</evidence>
<protein>
    <submittedName>
        <fullName evidence="3">Uncharacterized protein</fullName>
    </submittedName>
</protein>
<sequence>MIMNYKKYFVKIYPTVHIGVHLQNNIKIIIDRYSLLYFVVVYEHCLFIFVILISPPSPSSSPLPPPPPPPPPSSSS</sequence>
<organism evidence="3 4">
    <name type="scientific">Melipona quadrifasciata</name>
    <dbReference type="NCBI Taxonomy" id="166423"/>
    <lineage>
        <taxon>Eukaryota</taxon>
        <taxon>Metazoa</taxon>
        <taxon>Ecdysozoa</taxon>
        <taxon>Arthropoda</taxon>
        <taxon>Hexapoda</taxon>
        <taxon>Insecta</taxon>
        <taxon>Pterygota</taxon>
        <taxon>Neoptera</taxon>
        <taxon>Endopterygota</taxon>
        <taxon>Hymenoptera</taxon>
        <taxon>Apocrita</taxon>
        <taxon>Aculeata</taxon>
        <taxon>Apoidea</taxon>
        <taxon>Anthophila</taxon>
        <taxon>Apidae</taxon>
        <taxon>Melipona</taxon>
    </lineage>
</organism>
<keyword evidence="2" id="KW-0812">Transmembrane</keyword>
<keyword evidence="2" id="KW-1133">Transmembrane helix</keyword>
<reference evidence="3 4" key="1">
    <citation type="submission" date="2015-07" db="EMBL/GenBank/DDBJ databases">
        <title>The genome of Melipona quadrifasciata.</title>
        <authorList>
            <person name="Pan H."/>
            <person name="Kapheim K."/>
        </authorList>
    </citation>
    <scope>NUCLEOTIDE SEQUENCE [LARGE SCALE GENOMIC DNA]</scope>
    <source>
        <strain evidence="3">0111107301</strain>
        <tissue evidence="3">Whole body</tissue>
    </source>
</reference>
<proteinExistence type="predicted"/>
<accession>A0A0N0U5Y5</accession>
<evidence type="ECO:0000256" key="2">
    <source>
        <dbReference type="SAM" id="Phobius"/>
    </source>
</evidence>